<evidence type="ECO:0000256" key="5">
    <source>
        <dbReference type="ARBA" id="ARBA00023163"/>
    </source>
</evidence>
<feature type="domain" description="Chromo" evidence="9">
    <location>
        <begin position="32"/>
        <end position="90"/>
    </location>
</feature>
<dbReference type="GO" id="GO:0005634">
    <property type="term" value="C:nucleus"/>
    <property type="evidence" value="ECO:0007669"/>
    <property type="project" value="UniProtKB-SubCell"/>
</dbReference>
<dbReference type="GO" id="GO:0072487">
    <property type="term" value="C:MSL complex"/>
    <property type="evidence" value="ECO:0007669"/>
    <property type="project" value="TreeGrafter"/>
</dbReference>
<dbReference type="Pfam" id="PF05712">
    <property type="entry name" value="MRG"/>
    <property type="match status" value="1"/>
</dbReference>
<dbReference type="PROSITE" id="PS51640">
    <property type="entry name" value="MRG"/>
    <property type="match status" value="1"/>
</dbReference>
<keyword evidence="6" id="KW-0539">Nucleus</keyword>
<dbReference type="Gene3D" id="1.10.274.30">
    <property type="entry name" value="MRG domain"/>
    <property type="match status" value="2"/>
</dbReference>
<dbReference type="GO" id="GO:0035267">
    <property type="term" value="C:NuA4 histone acetyltransferase complex"/>
    <property type="evidence" value="ECO:0007669"/>
    <property type="project" value="TreeGrafter"/>
</dbReference>
<dbReference type="AlphaFoldDB" id="A0A451FV18"/>
<keyword evidence="3" id="KW-0156">Chromatin regulator</keyword>
<dbReference type="InterPro" id="IPR053820">
    <property type="entry name" value="MSL3_chromo-like"/>
</dbReference>
<evidence type="ECO:0000256" key="7">
    <source>
        <dbReference type="ARBA" id="ARBA00069454"/>
    </source>
</evidence>
<dbReference type="InterPro" id="IPR038217">
    <property type="entry name" value="MRG_C_sf"/>
</dbReference>
<organism evidence="10">
    <name type="scientific">Bemisia tabaci</name>
    <name type="common">Sweetpotato whitefly</name>
    <name type="synonym">Aleurodes tabaci</name>
    <dbReference type="NCBI Taxonomy" id="7038"/>
    <lineage>
        <taxon>Eukaryota</taxon>
        <taxon>Metazoa</taxon>
        <taxon>Ecdysozoa</taxon>
        <taxon>Arthropoda</taxon>
        <taxon>Hexapoda</taxon>
        <taxon>Insecta</taxon>
        <taxon>Pterygota</taxon>
        <taxon>Neoptera</taxon>
        <taxon>Paraneoptera</taxon>
        <taxon>Hemiptera</taxon>
        <taxon>Sternorrhyncha</taxon>
        <taxon>Aleyrodoidea</taxon>
        <taxon>Aleyrodidae</taxon>
        <taxon>Aleyrodinae</taxon>
        <taxon>Bemisia</taxon>
    </lineage>
</organism>
<keyword evidence="4" id="KW-0805">Transcription regulation</keyword>
<evidence type="ECO:0000256" key="8">
    <source>
        <dbReference type="SAM" id="MobiDB-lite"/>
    </source>
</evidence>
<proteinExistence type="evidence at transcript level"/>
<dbReference type="InterPro" id="IPR016197">
    <property type="entry name" value="Chromo-like_dom_sf"/>
</dbReference>
<evidence type="ECO:0000313" key="10">
    <source>
        <dbReference type="EMBL" id="QAB02868.1"/>
    </source>
</evidence>
<dbReference type="SMART" id="SM00298">
    <property type="entry name" value="CHROMO"/>
    <property type="match status" value="1"/>
</dbReference>
<protein>
    <recommendedName>
        <fullName evidence="7">Protein male-specific lethal-3</fullName>
    </recommendedName>
</protein>
<dbReference type="Pfam" id="PF22732">
    <property type="entry name" value="MSL3_chromo-like"/>
    <property type="match status" value="1"/>
</dbReference>
<keyword evidence="2" id="KW-0832">Ubl conjugation</keyword>
<dbReference type="InterPro" id="IPR000953">
    <property type="entry name" value="Chromo/chromo_shadow_dom"/>
</dbReference>
<evidence type="ECO:0000256" key="2">
    <source>
        <dbReference type="ARBA" id="ARBA00022843"/>
    </source>
</evidence>
<evidence type="ECO:0000256" key="4">
    <source>
        <dbReference type="ARBA" id="ARBA00023015"/>
    </source>
</evidence>
<dbReference type="GO" id="GO:0006325">
    <property type="term" value="P:chromatin organization"/>
    <property type="evidence" value="ECO:0007669"/>
    <property type="project" value="UniProtKB-KW"/>
</dbReference>
<evidence type="ECO:0000259" key="9">
    <source>
        <dbReference type="SMART" id="SM00298"/>
    </source>
</evidence>
<dbReference type="InterPro" id="IPR008676">
    <property type="entry name" value="MRG"/>
</dbReference>
<dbReference type="Gene3D" id="2.30.30.140">
    <property type="match status" value="1"/>
</dbReference>
<sequence length="485" mass="55924">MVSTRGIKFRFSEGERVLCYEPDPAKAKVLYDSKVLKIVKDRSENGRKLVEYLIHFQGWNSTWDRYVTEDYILKDTEENKQLQKELAQKAQLTAGGNLYRRERKKKPRRLSEKINESLEVQRARKRRNSIDERPTSESSTGTEEPILSPLFHLPPLLKKHLDLDYEMIKRKNKLVKAPAQPNIITILENFVKHCAFTASDSGEDKPRHHYHTSHKMRRKVNKFDTVELNICKEVVDGLRILLDFTLGDILLYSEETEQYEQLRNKPVVSPDRNEPACSTSPLGADEPFQMKEEFHVKKEYEDPDSHLYHSEFEGASDLGRKKTLRSHKCPLEPSILNGVPDKPSRSIGSRLSSTETPAVKFESISSVTSVSSYGSALDFKTNLMASPNRAAVLSDLLNWHLTPDEMYNQIPVPPSLIYGAIHLLRLFVKLPELLMSSITLCDKFDSTITIYINKFLQFLECHAEWFEESFYEDRDISLSDLNHDS</sequence>
<dbReference type="InterPro" id="IPR026541">
    <property type="entry name" value="MRG_dom"/>
</dbReference>
<dbReference type="PANTHER" id="PTHR10880:SF15">
    <property type="entry name" value="MSL COMPLEX SUBUNIT 3"/>
    <property type="match status" value="1"/>
</dbReference>
<keyword evidence="5" id="KW-0804">Transcription</keyword>
<evidence type="ECO:0000256" key="1">
    <source>
        <dbReference type="ARBA" id="ARBA00004123"/>
    </source>
</evidence>
<feature type="region of interest" description="Disordered" evidence="8">
    <location>
        <begin position="96"/>
        <end position="146"/>
    </location>
</feature>
<dbReference type="FunFam" id="2.30.30.140:FF:000042">
    <property type="entry name" value="male-specific lethal 3 homolog"/>
    <property type="match status" value="1"/>
</dbReference>
<evidence type="ECO:0000256" key="3">
    <source>
        <dbReference type="ARBA" id="ARBA00022853"/>
    </source>
</evidence>
<dbReference type="GO" id="GO:0006355">
    <property type="term" value="P:regulation of DNA-templated transcription"/>
    <property type="evidence" value="ECO:0007669"/>
    <property type="project" value="InterPro"/>
</dbReference>
<feature type="compositionally biased region" description="Basic and acidic residues" evidence="8">
    <location>
        <begin position="109"/>
        <end position="135"/>
    </location>
</feature>
<dbReference type="SUPFAM" id="SSF54160">
    <property type="entry name" value="Chromo domain-like"/>
    <property type="match status" value="1"/>
</dbReference>
<comment type="subcellular location">
    <subcellularLocation>
        <location evidence="1">Nucleus</location>
    </subcellularLocation>
</comment>
<accession>A0A451FV18</accession>
<name>A0A451FV18_BEMTA</name>
<reference evidence="10" key="1">
    <citation type="submission" date="2017-12" db="EMBL/GenBank/DDBJ databases">
        <title>Genome-wide dissection of sex determination genes in a highly invasive whitefly, Bemisia tabaci Q.</title>
        <authorList>
            <person name="Liu Y."/>
        </authorList>
    </citation>
    <scope>NUCLEOTIDE SEQUENCE</scope>
</reference>
<dbReference type="EMBL" id="MG708328">
    <property type="protein sequence ID" value="QAB02868.1"/>
    <property type="molecule type" value="mRNA"/>
</dbReference>
<dbReference type="PANTHER" id="PTHR10880">
    <property type="entry name" value="MORTALITY FACTOR 4-LIKE PROTEIN"/>
    <property type="match status" value="1"/>
</dbReference>
<evidence type="ECO:0000256" key="6">
    <source>
        <dbReference type="ARBA" id="ARBA00023242"/>
    </source>
</evidence>